<evidence type="ECO:0000259" key="6">
    <source>
        <dbReference type="Pfam" id="PF04932"/>
    </source>
</evidence>
<feature type="transmembrane region" description="Helical" evidence="5">
    <location>
        <begin position="347"/>
        <end position="363"/>
    </location>
</feature>
<feature type="transmembrane region" description="Helical" evidence="5">
    <location>
        <begin position="369"/>
        <end position="386"/>
    </location>
</feature>
<keyword evidence="2 5" id="KW-0812">Transmembrane</keyword>
<feature type="transmembrane region" description="Helical" evidence="5">
    <location>
        <begin position="64"/>
        <end position="83"/>
    </location>
</feature>
<dbReference type="EMBL" id="JAMRYU010000007">
    <property type="protein sequence ID" value="MDC4240169.1"/>
    <property type="molecule type" value="Genomic_DNA"/>
</dbReference>
<keyword evidence="3 5" id="KW-1133">Transmembrane helix</keyword>
<keyword evidence="8" id="KW-1185">Reference proteome</keyword>
<feature type="transmembrane region" description="Helical" evidence="5">
    <location>
        <begin position="114"/>
        <end position="136"/>
    </location>
</feature>
<reference evidence="7" key="1">
    <citation type="submission" date="2022-05" db="EMBL/GenBank/DDBJ databases">
        <title>Draft genome sequence of Clostridium tertium strain CP3 isolated from Peru.</title>
        <authorList>
            <person name="Hurtado R."/>
            <person name="Lima L."/>
            <person name="Sousa T."/>
            <person name="Jaiswal A.K."/>
            <person name="Tiwari S."/>
            <person name="Maturrano L."/>
            <person name="Brenig B."/>
            <person name="Azevedo V."/>
        </authorList>
    </citation>
    <scope>NUCLEOTIDE SEQUENCE</scope>
    <source>
        <strain evidence="7">CP3</strain>
    </source>
</reference>
<dbReference type="InterPro" id="IPR051533">
    <property type="entry name" value="WaaL-like"/>
</dbReference>
<dbReference type="PANTHER" id="PTHR37422:SF13">
    <property type="entry name" value="LIPOPOLYSACCHARIDE BIOSYNTHESIS PROTEIN PA4999-RELATED"/>
    <property type="match status" value="1"/>
</dbReference>
<dbReference type="AlphaFoldDB" id="A0A9X3XM57"/>
<accession>A0A9X3XM57</accession>
<comment type="subcellular location">
    <subcellularLocation>
        <location evidence="1">Membrane</location>
        <topology evidence="1">Multi-pass membrane protein</topology>
    </subcellularLocation>
</comment>
<gene>
    <name evidence="7" type="ORF">NE398_08325</name>
</gene>
<dbReference type="Proteomes" id="UP001141183">
    <property type="component" value="Unassembled WGS sequence"/>
</dbReference>
<feature type="transmembrane region" description="Helical" evidence="5">
    <location>
        <begin position="31"/>
        <end position="52"/>
    </location>
</feature>
<dbReference type="Pfam" id="PF04932">
    <property type="entry name" value="Wzy_C"/>
    <property type="match status" value="1"/>
</dbReference>
<proteinExistence type="predicted"/>
<name>A0A9X3XM57_9CLOT</name>
<dbReference type="GO" id="GO:0016020">
    <property type="term" value="C:membrane"/>
    <property type="evidence" value="ECO:0007669"/>
    <property type="project" value="UniProtKB-SubCell"/>
</dbReference>
<dbReference type="InterPro" id="IPR007016">
    <property type="entry name" value="O-antigen_ligase-rel_domated"/>
</dbReference>
<keyword evidence="7" id="KW-0436">Ligase</keyword>
<feature type="transmembrane region" description="Helical" evidence="5">
    <location>
        <begin position="156"/>
        <end position="173"/>
    </location>
</feature>
<evidence type="ECO:0000256" key="2">
    <source>
        <dbReference type="ARBA" id="ARBA00022692"/>
    </source>
</evidence>
<feature type="transmembrane region" description="Helical" evidence="5">
    <location>
        <begin position="7"/>
        <end position="25"/>
    </location>
</feature>
<keyword evidence="4 5" id="KW-0472">Membrane</keyword>
<dbReference type="RefSeq" id="WP_207745213.1">
    <property type="nucleotide sequence ID" value="NZ_JADMSE010000031.1"/>
</dbReference>
<evidence type="ECO:0000313" key="8">
    <source>
        <dbReference type="Proteomes" id="UP001141183"/>
    </source>
</evidence>
<sequence>MKISKDKISILLIIIFLLPYFTTYLSITNEFIYKVTVVFRIISFIVITIANVLDLSKKLEISNITIISILSVILLFISTIINRGSYLKFLGYLVTSLGILFTISYYIKRNKENLLTGIVYTFRIMIYINFITMILYPDGLYKVYDIYSSAVIRYNFLGLDNGISPYFITLMGFSLCREYNFKSKIGLMCKVDIIISVISIIFYWSATAIIGFMAFIIFILLAKFLKRIINLNTLYKLILILSIVLVVFGGTGVLAPFLENFLKRDITLTGRTYIWKEAITMILKKTCLGYGIQNTPNIVYFFIYNDYRTAHNEYLQVLLNGGLFYFLCLVFQLVIVKNNIVKFGQNNLTCVIMSSTIVSLMVMMIAESYGQMLCLYMVLYFSYYFFRKIRL</sequence>
<dbReference type="PANTHER" id="PTHR37422">
    <property type="entry name" value="TEICHURONIC ACID BIOSYNTHESIS PROTEIN TUAE"/>
    <property type="match status" value="1"/>
</dbReference>
<feature type="transmembrane region" description="Helical" evidence="5">
    <location>
        <begin position="237"/>
        <end position="258"/>
    </location>
</feature>
<dbReference type="GO" id="GO:0016874">
    <property type="term" value="F:ligase activity"/>
    <property type="evidence" value="ECO:0007669"/>
    <property type="project" value="UniProtKB-KW"/>
</dbReference>
<evidence type="ECO:0000256" key="3">
    <source>
        <dbReference type="ARBA" id="ARBA00022989"/>
    </source>
</evidence>
<evidence type="ECO:0000313" key="7">
    <source>
        <dbReference type="EMBL" id="MDC4240169.1"/>
    </source>
</evidence>
<comment type="caution">
    <text evidence="7">The sequence shown here is derived from an EMBL/GenBank/DDBJ whole genome shotgun (WGS) entry which is preliminary data.</text>
</comment>
<protein>
    <submittedName>
        <fullName evidence="7">O-antigen ligase family protein</fullName>
    </submittedName>
</protein>
<evidence type="ECO:0000256" key="1">
    <source>
        <dbReference type="ARBA" id="ARBA00004141"/>
    </source>
</evidence>
<evidence type="ECO:0000256" key="5">
    <source>
        <dbReference type="SAM" id="Phobius"/>
    </source>
</evidence>
<organism evidence="7 8">
    <name type="scientific">Clostridium tertium</name>
    <dbReference type="NCBI Taxonomy" id="1559"/>
    <lineage>
        <taxon>Bacteria</taxon>
        <taxon>Bacillati</taxon>
        <taxon>Bacillota</taxon>
        <taxon>Clostridia</taxon>
        <taxon>Eubacteriales</taxon>
        <taxon>Clostridiaceae</taxon>
        <taxon>Clostridium</taxon>
    </lineage>
</organism>
<feature type="domain" description="O-antigen ligase-related" evidence="6">
    <location>
        <begin position="194"/>
        <end position="329"/>
    </location>
</feature>
<evidence type="ECO:0000256" key="4">
    <source>
        <dbReference type="ARBA" id="ARBA00023136"/>
    </source>
</evidence>
<feature type="transmembrane region" description="Helical" evidence="5">
    <location>
        <begin position="314"/>
        <end position="335"/>
    </location>
</feature>
<feature type="transmembrane region" description="Helical" evidence="5">
    <location>
        <begin position="89"/>
        <end position="107"/>
    </location>
</feature>